<reference evidence="2" key="1">
    <citation type="journal article" date="2022" name="bioRxiv">
        <title>Sequencing and chromosome-scale assembly of the giantPleurodeles waltlgenome.</title>
        <authorList>
            <person name="Brown T."/>
            <person name="Elewa A."/>
            <person name="Iarovenko S."/>
            <person name="Subramanian E."/>
            <person name="Araus A.J."/>
            <person name="Petzold A."/>
            <person name="Susuki M."/>
            <person name="Suzuki K.-i.T."/>
            <person name="Hayashi T."/>
            <person name="Toyoda A."/>
            <person name="Oliveira C."/>
            <person name="Osipova E."/>
            <person name="Leigh N.D."/>
            <person name="Simon A."/>
            <person name="Yun M.H."/>
        </authorList>
    </citation>
    <scope>NUCLEOTIDE SEQUENCE</scope>
    <source>
        <strain evidence="2">20211129_DDA</strain>
        <tissue evidence="2">Liver</tissue>
    </source>
</reference>
<dbReference type="EMBL" id="JANPWB010000009">
    <property type="protein sequence ID" value="KAJ1157469.1"/>
    <property type="molecule type" value="Genomic_DNA"/>
</dbReference>
<accession>A0AAV7RXF0</accession>
<keyword evidence="3" id="KW-1185">Reference proteome</keyword>
<dbReference type="AlphaFoldDB" id="A0AAV7RXF0"/>
<gene>
    <name evidence="2" type="ORF">NDU88_010181</name>
</gene>
<feature type="region of interest" description="Disordered" evidence="1">
    <location>
        <begin position="1"/>
        <end position="29"/>
    </location>
</feature>
<evidence type="ECO:0000313" key="3">
    <source>
        <dbReference type="Proteomes" id="UP001066276"/>
    </source>
</evidence>
<evidence type="ECO:0000256" key="1">
    <source>
        <dbReference type="SAM" id="MobiDB-lite"/>
    </source>
</evidence>
<dbReference type="Proteomes" id="UP001066276">
    <property type="component" value="Chromosome 5"/>
</dbReference>
<comment type="caution">
    <text evidence="2">The sequence shown here is derived from an EMBL/GenBank/DDBJ whole genome shotgun (WGS) entry which is preliminary data.</text>
</comment>
<protein>
    <submittedName>
        <fullName evidence="2">Uncharacterized protein</fullName>
    </submittedName>
</protein>
<evidence type="ECO:0000313" key="2">
    <source>
        <dbReference type="EMBL" id="KAJ1157469.1"/>
    </source>
</evidence>
<organism evidence="2 3">
    <name type="scientific">Pleurodeles waltl</name>
    <name type="common">Iberian ribbed newt</name>
    <dbReference type="NCBI Taxonomy" id="8319"/>
    <lineage>
        <taxon>Eukaryota</taxon>
        <taxon>Metazoa</taxon>
        <taxon>Chordata</taxon>
        <taxon>Craniata</taxon>
        <taxon>Vertebrata</taxon>
        <taxon>Euteleostomi</taxon>
        <taxon>Amphibia</taxon>
        <taxon>Batrachia</taxon>
        <taxon>Caudata</taxon>
        <taxon>Salamandroidea</taxon>
        <taxon>Salamandridae</taxon>
        <taxon>Pleurodelinae</taxon>
        <taxon>Pleurodeles</taxon>
    </lineage>
</organism>
<name>A0AAV7RXF0_PLEWA</name>
<sequence>MIACSSPRKRGRVIPEELERPQGNGDAAPERVIAASPSVYKVTNRKVLKEQKTSQGGDGERRCYRCDSKEHLVVDQDVFSDEIKM</sequence>
<proteinExistence type="predicted"/>